<dbReference type="PROSITE" id="PS50082">
    <property type="entry name" value="WD_REPEATS_2"/>
    <property type="match status" value="1"/>
</dbReference>
<accession>V3U7B3</accession>
<dbReference type="RefSeq" id="XP_009030096.1">
    <property type="nucleotide sequence ID" value="XM_009031848.1"/>
</dbReference>
<dbReference type="OMA" id="XVLSGSE"/>
<keyword evidence="3 8" id="KW-0853">WD repeat</keyword>
<dbReference type="PANTHER" id="PTHR14885:SF3">
    <property type="entry name" value="CILIA- AND FLAGELLA-ASSOCIATED PROTEIN 44"/>
    <property type="match status" value="1"/>
</dbReference>
<keyword evidence="4" id="KW-0677">Repeat</keyword>
<dbReference type="SMART" id="SM00320">
    <property type="entry name" value="WD40"/>
    <property type="match status" value="6"/>
</dbReference>
<evidence type="ECO:0000256" key="1">
    <source>
        <dbReference type="ARBA" id="ARBA00004430"/>
    </source>
</evidence>
<gene>
    <name evidence="9" type="ORF">HELRODRAFT_70090</name>
</gene>
<dbReference type="SUPFAM" id="SSF69322">
    <property type="entry name" value="Tricorn protease domain 2"/>
    <property type="match status" value="1"/>
</dbReference>
<protein>
    <submittedName>
        <fullName evidence="9">Uncharacterized protein</fullName>
    </submittedName>
</protein>
<evidence type="ECO:0000313" key="9">
    <source>
        <dbReference type="EMBL" id="ESN91718.1"/>
    </source>
</evidence>
<dbReference type="InterPro" id="IPR015943">
    <property type="entry name" value="WD40/YVTN_repeat-like_dom_sf"/>
</dbReference>
<evidence type="ECO:0000256" key="6">
    <source>
        <dbReference type="ARBA" id="ARBA00023212"/>
    </source>
</evidence>
<proteinExistence type="predicted"/>
<dbReference type="EMBL" id="KB097700">
    <property type="protein sequence ID" value="ESN91718.1"/>
    <property type="molecule type" value="Genomic_DNA"/>
</dbReference>
<keyword evidence="6" id="KW-0206">Cytoskeleton</keyword>
<dbReference type="Gene3D" id="2.130.10.10">
    <property type="entry name" value="YVTN repeat-like/Quinoprotein amine dehydrogenase"/>
    <property type="match status" value="3"/>
</dbReference>
<evidence type="ECO:0000256" key="3">
    <source>
        <dbReference type="ARBA" id="ARBA00022574"/>
    </source>
</evidence>
<dbReference type="InterPro" id="IPR036322">
    <property type="entry name" value="WD40_repeat_dom_sf"/>
</dbReference>
<organism evidence="9">
    <name type="scientific">Helobdella robusta</name>
    <name type="common">Californian leech</name>
    <dbReference type="NCBI Taxonomy" id="6412"/>
    <lineage>
        <taxon>Eukaryota</taxon>
        <taxon>Metazoa</taxon>
        <taxon>Spiralia</taxon>
        <taxon>Lophotrochozoa</taxon>
        <taxon>Annelida</taxon>
        <taxon>Clitellata</taxon>
        <taxon>Hirudinea</taxon>
        <taxon>Rhynchobdellida</taxon>
        <taxon>Glossiphoniidae</taxon>
        <taxon>Helobdella</taxon>
    </lineage>
</organism>
<evidence type="ECO:0000256" key="7">
    <source>
        <dbReference type="ARBA" id="ARBA00023273"/>
    </source>
</evidence>
<dbReference type="HOGENOM" id="CLU_009971_0_0_1"/>
<dbReference type="eggNOG" id="KOG2106">
    <property type="taxonomic scope" value="Eukaryota"/>
</dbReference>
<comment type="subcellular location">
    <subcellularLocation>
        <location evidence="1">Cytoplasm</location>
        <location evidence="1">Cytoskeleton</location>
        <location evidence="1">Cilium axoneme</location>
    </subcellularLocation>
</comment>
<dbReference type="GeneID" id="20214425"/>
<feature type="non-terminal residue" evidence="9">
    <location>
        <position position="1"/>
    </location>
</feature>
<name>V3U7B3_HELRO</name>
<dbReference type="OrthoDB" id="1935234at2759"/>
<feature type="repeat" description="WD" evidence="8">
    <location>
        <begin position="357"/>
        <end position="398"/>
    </location>
</feature>
<dbReference type="InterPro" id="IPR001680">
    <property type="entry name" value="WD40_rpt"/>
</dbReference>
<sequence length="881" mass="98569">LFSFHSRHSFGYDCLKRSNLHCIEEHVVAFTAGNYVVLLNVVTKEQKFIRSTSRGGVEALAVHPTRKYLSVAEKGVAPNIVVYELQPQLVLHRLLKNGTELVYSNVDFSPDGLLLASLGGDPDYLLTVWDWEKEIILLRSKAYSQDIYKVVFSMELPGQLTTAGTGHIKFWKMAKTFTGLKLQGYLGKFQKTEISDIEGFVEFPDSKVLSSCEWGNLLLWDGGLIKVEICGKNKMPCHRGSIQQIILMNGVVITVGLDGFIRGWDFGQLDNSDISGESEAVEVEPIYELHIPGAHLKCISKLTIDKKVIDNVDDGAGAMWRINLSMSDPTHSLQPPTESLPSPATSLLSSSTPECLFRSHSGPISSICASPLLSFIASIGIDCTVRVYDYNSCSMVACHKFSSPGMMILWLPTEVDAWGNTIVAGFEDGVVRVLQLTLKSDISNNKNNDIKRDSSTHDSNLPMDLLLVQVLKPHKHRVSTMDVLPGSQLLATGSYDGTVFFLKINRMSADDSVSGASVECSTNNKDVNILEPLGFITTPSRVTYAKWSSNQVRRESLLVCCAGGEVMEVESPSHLDINNKHTYMLDKLKLRRHSFKSIKSYIEVRIREKELEGMKKNALKRESSIESEPWKATTSNKPSPVMWGLPVVCVGTNSVWISLADYDAGFLYQVEFDDEQFTSIDGVKNENISSEDISSDEVKNEKSNDASEQYLILGFNNGWLMFYDKQNFGPLSNTNSSYWALNIHDGNYGRVTGVSMSYDGKYLFTAGTDGNLFMFKINLEMYLDEDVDAAKRTNANSLQAQVTTEDIKDSKAFSIEEACKKLEYDEMIRSSELKKFNVRKRIKKLTDEFVELWQANNMLPKFLKLHEKVSLQLTISELVKF</sequence>
<evidence type="ECO:0000256" key="2">
    <source>
        <dbReference type="ARBA" id="ARBA00022490"/>
    </source>
</evidence>
<dbReference type="SUPFAM" id="SSF50978">
    <property type="entry name" value="WD40 repeat-like"/>
    <property type="match status" value="1"/>
</dbReference>
<keyword evidence="5" id="KW-0175">Coiled coil</keyword>
<reference evidence="9" key="1">
    <citation type="journal article" date="2013" name="Nature">
        <title>Insights into bilaterian evolution from three spiralian genomes.</title>
        <authorList>
            <person name="Simakov O."/>
            <person name="Marletaz F."/>
            <person name="Cho S.J."/>
            <person name="Edsinger-Gonzales E."/>
            <person name="Havlak P."/>
            <person name="Hellsten U."/>
            <person name="Kuo D.H."/>
            <person name="Larsson T."/>
            <person name="Lv J."/>
            <person name="Arendt D."/>
            <person name="Savage R."/>
            <person name="Osoegawa K."/>
            <person name="de Jong P."/>
            <person name="Grimwood J."/>
            <person name="Chapman J.A."/>
            <person name="Shapiro H."/>
            <person name="Aerts A."/>
            <person name="Otillar R.P."/>
            <person name="Terry A.Y."/>
            <person name="Boore J.L."/>
            <person name="Grigoriev I.V."/>
            <person name="Lindberg D.R."/>
            <person name="Seaver E.C."/>
            <person name="Weisblat D.A."/>
            <person name="Putnam N.H."/>
            <person name="Rokhsar D.S."/>
        </authorList>
    </citation>
    <scope>NUCLEOTIDE SEQUENCE</scope>
</reference>
<dbReference type="PANTHER" id="PTHR14885">
    <property type="entry name" value="CILIA- AND FLAGELLA-ASSOCIATED PROTEIN 43-RELATED"/>
    <property type="match status" value="1"/>
</dbReference>
<evidence type="ECO:0000256" key="4">
    <source>
        <dbReference type="ARBA" id="ARBA00022737"/>
    </source>
</evidence>
<keyword evidence="2" id="KW-0963">Cytoplasm</keyword>
<keyword evidence="7" id="KW-0966">Cell projection</keyword>
<evidence type="ECO:0000256" key="5">
    <source>
        <dbReference type="ARBA" id="ARBA00023054"/>
    </source>
</evidence>
<dbReference type="Pfam" id="PF00400">
    <property type="entry name" value="WD40"/>
    <property type="match status" value="3"/>
</dbReference>
<evidence type="ECO:0000256" key="8">
    <source>
        <dbReference type="PROSITE-ProRule" id="PRU00221"/>
    </source>
</evidence>
<dbReference type="STRING" id="6412.T1G027"/>